<protein>
    <submittedName>
        <fullName evidence="4">GNAT family N-acetyltransferase</fullName>
    </submittedName>
</protein>
<evidence type="ECO:0000313" key="4">
    <source>
        <dbReference type="EMBL" id="MDQ7248041.1"/>
    </source>
</evidence>
<evidence type="ECO:0000256" key="1">
    <source>
        <dbReference type="ARBA" id="ARBA00022679"/>
    </source>
</evidence>
<dbReference type="InterPro" id="IPR000182">
    <property type="entry name" value="GNAT_dom"/>
</dbReference>
<name>A0ABU0YJY8_9PROT</name>
<evidence type="ECO:0000256" key="2">
    <source>
        <dbReference type="ARBA" id="ARBA00023315"/>
    </source>
</evidence>
<proteinExistence type="predicted"/>
<evidence type="ECO:0000259" key="3">
    <source>
        <dbReference type="PROSITE" id="PS51186"/>
    </source>
</evidence>
<feature type="domain" description="N-acetyltransferase" evidence="3">
    <location>
        <begin position="3"/>
        <end position="151"/>
    </location>
</feature>
<sequence>MGLTVRPATAADRNAVYGMLGEFMAYLDAIEPADHPTDIEHLLDQAFGADPVCQVLVAESDGQAVGYLSHHPGVWEIFRVLYVVSLFVRSDARNTGARRALMDAAKAIARQKGATRLVWEVWSKNPLAIDFYKAIGGAVFEDNLRMSLAVE</sequence>
<dbReference type="InterPro" id="IPR016181">
    <property type="entry name" value="Acyl_CoA_acyltransferase"/>
</dbReference>
<gene>
    <name evidence="4" type="ORF">Q8A70_10210</name>
</gene>
<dbReference type="PANTHER" id="PTHR10545">
    <property type="entry name" value="DIAMINE N-ACETYLTRANSFERASE"/>
    <property type="match status" value="1"/>
</dbReference>
<dbReference type="PANTHER" id="PTHR10545:SF29">
    <property type="entry name" value="GH14572P-RELATED"/>
    <property type="match status" value="1"/>
</dbReference>
<comment type="caution">
    <text evidence="4">The sequence shown here is derived from an EMBL/GenBank/DDBJ whole genome shotgun (WGS) entry which is preliminary data.</text>
</comment>
<dbReference type="CDD" id="cd04301">
    <property type="entry name" value="NAT_SF"/>
    <property type="match status" value="1"/>
</dbReference>
<organism evidence="4 5">
    <name type="scientific">Dongia sedimenti</name>
    <dbReference type="NCBI Taxonomy" id="3064282"/>
    <lineage>
        <taxon>Bacteria</taxon>
        <taxon>Pseudomonadati</taxon>
        <taxon>Pseudomonadota</taxon>
        <taxon>Alphaproteobacteria</taxon>
        <taxon>Rhodospirillales</taxon>
        <taxon>Dongiaceae</taxon>
        <taxon>Dongia</taxon>
    </lineage>
</organism>
<dbReference type="PROSITE" id="PS51186">
    <property type="entry name" value="GNAT"/>
    <property type="match status" value="1"/>
</dbReference>
<reference evidence="5" key="1">
    <citation type="submission" date="2023-08" db="EMBL/GenBank/DDBJ databases">
        <title>Rhodospirillaceae gen. nov., a novel taxon isolated from the Yangtze River Yuezi River estuary sludge.</title>
        <authorList>
            <person name="Ruan L."/>
        </authorList>
    </citation>
    <scope>NUCLEOTIDE SEQUENCE [LARGE SCALE GENOMIC DNA]</scope>
    <source>
        <strain evidence="5">R-7</strain>
    </source>
</reference>
<dbReference type="Pfam" id="PF00583">
    <property type="entry name" value="Acetyltransf_1"/>
    <property type="match status" value="1"/>
</dbReference>
<dbReference type="InterPro" id="IPR051016">
    <property type="entry name" value="Diverse_Substrate_AcTransf"/>
</dbReference>
<keyword evidence="2" id="KW-0012">Acyltransferase</keyword>
<evidence type="ECO:0000313" key="5">
    <source>
        <dbReference type="Proteomes" id="UP001230156"/>
    </source>
</evidence>
<dbReference type="Proteomes" id="UP001230156">
    <property type="component" value="Unassembled WGS sequence"/>
</dbReference>
<dbReference type="Gene3D" id="3.40.630.30">
    <property type="match status" value="1"/>
</dbReference>
<dbReference type="SUPFAM" id="SSF55729">
    <property type="entry name" value="Acyl-CoA N-acyltransferases (Nat)"/>
    <property type="match status" value="1"/>
</dbReference>
<dbReference type="EMBL" id="JAUYVI010000003">
    <property type="protein sequence ID" value="MDQ7248041.1"/>
    <property type="molecule type" value="Genomic_DNA"/>
</dbReference>
<accession>A0ABU0YJY8</accession>
<keyword evidence="1" id="KW-0808">Transferase</keyword>
<dbReference type="RefSeq" id="WP_379955485.1">
    <property type="nucleotide sequence ID" value="NZ_JAUYVI010000003.1"/>
</dbReference>
<keyword evidence="5" id="KW-1185">Reference proteome</keyword>